<dbReference type="InterPro" id="IPR003591">
    <property type="entry name" value="Leu-rich_rpt_typical-subtyp"/>
</dbReference>
<feature type="compositionally biased region" description="Low complexity" evidence="3">
    <location>
        <begin position="347"/>
        <end position="362"/>
    </location>
</feature>
<evidence type="ECO:0000256" key="2">
    <source>
        <dbReference type="ARBA" id="ARBA00022737"/>
    </source>
</evidence>
<feature type="compositionally biased region" description="Polar residues" evidence="3">
    <location>
        <begin position="279"/>
        <end position="292"/>
    </location>
</feature>
<dbReference type="EMBL" id="DAKRPA010000006">
    <property type="protein sequence ID" value="DBA04609.1"/>
    <property type="molecule type" value="Genomic_DNA"/>
</dbReference>
<feature type="compositionally biased region" description="Polar residues" evidence="3">
    <location>
        <begin position="193"/>
        <end position="212"/>
    </location>
</feature>
<dbReference type="SMART" id="SM00369">
    <property type="entry name" value="LRR_TYP"/>
    <property type="match status" value="4"/>
</dbReference>
<organism evidence="4 5">
    <name type="scientific">Lagenidium giganteum</name>
    <dbReference type="NCBI Taxonomy" id="4803"/>
    <lineage>
        <taxon>Eukaryota</taxon>
        <taxon>Sar</taxon>
        <taxon>Stramenopiles</taxon>
        <taxon>Oomycota</taxon>
        <taxon>Peronosporomycetes</taxon>
        <taxon>Pythiales</taxon>
        <taxon>Pythiaceae</taxon>
    </lineage>
</organism>
<dbReference type="InterPro" id="IPR050216">
    <property type="entry name" value="LRR_domain-containing"/>
</dbReference>
<dbReference type="PANTHER" id="PTHR48051:SF1">
    <property type="entry name" value="RAS SUPPRESSOR PROTEIN 1"/>
    <property type="match status" value="1"/>
</dbReference>
<dbReference type="Pfam" id="PF13855">
    <property type="entry name" value="LRR_8"/>
    <property type="match status" value="1"/>
</dbReference>
<proteinExistence type="predicted"/>
<dbReference type="GO" id="GO:0005737">
    <property type="term" value="C:cytoplasm"/>
    <property type="evidence" value="ECO:0007669"/>
    <property type="project" value="TreeGrafter"/>
</dbReference>
<dbReference type="InterPro" id="IPR032675">
    <property type="entry name" value="LRR_dom_sf"/>
</dbReference>
<dbReference type="Proteomes" id="UP001146120">
    <property type="component" value="Unassembled WGS sequence"/>
</dbReference>
<dbReference type="InterPro" id="IPR025875">
    <property type="entry name" value="Leu-rich_rpt_4"/>
</dbReference>
<feature type="region of interest" description="Disordered" evidence="3">
    <location>
        <begin position="328"/>
        <end position="362"/>
    </location>
</feature>
<reference evidence="4" key="1">
    <citation type="submission" date="2022-11" db="EMBL/GenBank/DDBJ databases">
        <authorList>
            <person name="Morgan W.R."/>
            <person name="Tartar A."/>
        </authorList>
    </citation>
    <scope>NUCLEOTIDE SEQUENCE</scope>
    <source>
        <strain evidence="4">ARSEF 373</strain>
    </source>
</reference>
<feature type="region of interest" description="Disordered" evidence="3">
    <location>
        <begin position="168"/>
        <end position="222"/>
    </location>
</feature>
<reference evidence="4" key="2">
    <citation type="journal article" date="2023" name="Microbiol Resour">
        <title>Decontamination and Annotation of the Draft Genome Sequence of the Oomycete Lagenidium giganteum ARSEF 373.</title>
        <authorList>
            <person name="Morgan W.R."/>
            <person name="Tartar A."/>
        </authorList>
    </citation>
    <scope>NUCLEOTIDE SEQUENCE</scope>
    <source>
        <strain evidence="4">ARSEF 373</strain>
    </source>
</reference>
<evidence type="ECO:0000313" key="5">
    <source>
        <dbReference type="Proteomes" id="UP001146120"/>
    </source>
</evidence>
<accession>A0AAV2ZIJ2</accession>
<protein>
    <submittedName>
        <fullName evidence="4">Uncharacterized protein</fullName>
    </submittedName>
</protein>
<keyword evidence="5" id="KW-1185">Reference proteome</keyword>
<dbReference type="InterPro" id="IPR001611">
    <property type="entry name" value="Leu-rich_rpt"/>
</dbReference>
<evidence type="ECO:0000256" key="3">
    <source>
        <dbReference type="SAM" id="MobiDB-lite"/>
    </source>
</evidence>
<dbReference type="PROSITE" id="PS51450">
    <property type="entry name" value="LRR"/>
    <property type="match status" value="2"/>
</dbReference>
<dbReference type="AlphaFoldDB" id="A0AAV2ZIJ2"/>
<name>A0AAV2ZIJ2_9STRA</name>
<feature type="compositionally biased region" description="Basic and acidic residues" evidence="3">
    <location>
        <begin position="179"/>
        <end position="192"/>
    </location>
</feature>
<dbReference type="Gene3D" id="3.80.10.10">
    <property type="entry name" value="Ribonuclease Inhibitor"/>
    <property type="match status" value="1"/>
</dbReference>
<dbReference type="PANTHER" id="PTHR48051">
    <property type="match status" value="1"/>
</dbReference>
<evidence type="ECO:0000256" key="1">
    <source>
        <dbReference type="ARBA" id="ARBA00022614"/>
    </source>
</evidence>
<keyword evidence="1" id="KW-0433">Leucine-rich repeat</keyword>
<keyword evidence="2" id="KW-0677">Repeat</keyword>
<gene>
    <name evidence="4" type="ORF">N0F65_012192</name>
</gene>
<comment type="caution">
    <text evidence="4">The sequence shown here is derived from an EMBL/GenBank/DDBJ whole genome shotgun (WGS) entry which is preliminary data.</text>
</comment>
<sequence length="454" mass="49204">MFGDQDLKKECGAHNSPSLLLSARSLYGVPCSIFLRSPLRELDLSGNCLIDIPPAIGSLSHLEVLNISQNALLQVPAAVSNLAELKVLNLSHNNIKSLPASLFESMKKLSVLDLRVNLLTHLPVSVVKLSSLRVLMVAHNFIKWSHAEVATRQLTCTVDINQTKSTIPLCASPKAPNTRRNDDDAQKEKQRDQQVVSRDTHTVTALTITSENAKSDDEAEVSMVEAVESTSITSAVAVAAEEAQVSTEPAASKGSDAEGASQHGDATEDAAVRTAPAAPTSSDTNISQQPSPVNADETNDVTMESADIVEESKEEESELEEDGFMIVEPPQQQQRSSSNRHVEDDSSAAASPTRSTSSAATSELSAFEQVKKLMEDQKKSRAQIKRDHPELWRQFAEQSFLFYTSLGNCALCGCSNDDGKNQRLNTMVLCPDCLAVGLDVLRSKSTKPVHRSLW</sequence>
<feature type="region of interest" description="Disordered" evidence="3">
    <location>
        <begin position="243"/>
        <end position="300"/>
    </location>
</feature>
<dbReference type="SUPFAM" id="SSF52058">
    <property type="entry name" value="L domain-like"/>
    <property type="match status" value="1"/>
</dbReference>
<evidence type="ECO:0000313" key="4">
    <source>
        <dbReference type="EMBL" id="DBA04609.1"/>
    </source>
</evidence>
<dbReference type="Pfam" id="PF12799">
    <property type="entry name" value="LRR_4"/>
    <property type="match status" value="1"/>
</dbReference>